<dbReference type="InterPro" id="IPR011333">
    <property type="entry name" value="SKP1/BTB/POZ_sf"/>
</dbReference>
<keyword evidence="8" id="KW-0238">DNA-binding</keyword>
<evidence type="ECO:0000256" key="1">
    <source>
        <dbReference type="ARBA" id="ARBA00003767"/>
    </source>
</evidence>
<dbReference type="Gene3D" id="3.30.160.60">
    <property type="entry name" value="Classic Zinc Finger"/>
    <property type="match status" value="2"/>
</dbReference>
<evidence type="ECO:0000256" key="9">
    <source>
        <dbReference type="ARBA" id="ARBA00023163"/>
    </source>
</evidence>
<dbReference type="KEGG" id="apln:108740455"/>
<keyword evidence="9" id="KW-0804">Transcription</keyword>
<protein>
    <submittedName>
        <fullName evidence="16 17">Zinc finger and BTB domain-containing protein 8A</fullName>
    </submittedName>
</protein>
<dbReference type="PANTHER" id="PTHR23110:SF98">
    <property type="entry name" value="PRE-LOLA-G, ISOFORM C-RELATED"/>
    <property type="match status" value="1"/>
</dbReference>
<evidence type="ECO:0000256" key="7">
    <source>
        <dbReference type="ARBA" id="ARBA00023015"/>
    </source>
</evidence>
<accession>A0A1W4X2G9</accession>
<dbReference type="GO" id="GO:0048666">
    <property type="term" value="P:neuron development"/>
    <property type="evidence" value="ECO:0007669"/>
    <property type="project" value="UniProtKB-ARBA"/>
</dbReference>
<dbReference type="Proteomes" id="UP000192223">
    <property type="component" value="Unplaced"/>
</dbReference>
<evidence type="ECO:0000256" key="3">
    <source>
        <dbReference type="ARBA" id="ARBA00022723"/>
    </source>
</evidence>
<feature type="compositionally biased region" description="Basic residues" evidence="12">
    <location>
        <begin position="423"/>
        <end position="434"/>
    </location>
</feature>
<evidence type="ECO:0000259" key="14">
    <source>
        <dbReference type="PROSITE" id="PS50157"/>
    </source>
</evidence>
<evidence type="ECO:0000313" key="17">
    <source>
        <dbReference type="RefSeq" id="XP_018330284.1"/>
    </source>
</evidence>
<dbReference type="RefSeq" id="XP_018330283.1">
    <property type="nucleotide sequence ID" value="XM_018474781.1"/>
</dbReference>
<dbReference type="PRINTS" id="PR00929">
    <property type="entry name" value="ATHOOK"/>
</dbReference>
<dbReference type="Gene3D" id="3.30.710.10">
    <property type="entry name" value="Potassium Channel Kv1.1, Chain A"/>
    <property type="match status" value="1"/>
</dbReference>
<feature type="compositionally biased region" description="Low complexity" evidence="12">
    <location>
        <begin position="497"/>
        <end position="507"/>
    </location>
</feature>
<feature type="region of interest" description="Disordered" evidence="12">
    <location>
        <begin position="251"/>
        <end position="291"/>
    </location>
</feature>
<feature type="domain" description="BTB" evidence="13">
    <location>
        <begin position="28"/>
        <end position="93"/>
    </location>
</feature>
<evidence type="ECO:0000313" key="15">
    <source>
        <dbReference type="Proteomes" id="UP000192223"/>
    </source>
</evidence>
<evidence type="ECO:0000256" key="4">
    <source>
        <dbReference type="ARBA" id="ARBA00022737"/>
    </source>
</evidence>
<comment type="subcellular location">
    <subcellularLocation>
        <location evidence="2">Nucleus</location>
    </subcellularLocation>
</comment>
<evidence type="ECO:0000256" key="10">
    <source>
        <dbReference type="ARBA" id="ARBA00023242"/>
    </source>
</evidence>
<dbReference type="PROSITE" id="PS50157">
    <property type="entry name" value="ZINC_FINGER_C2H2_2"/>
    <property type="match status" value="2"/>
</dbReference>
<keyword evidence="3" id="KW-0479">Metal-binding</keyword>
<keyword evidence="6" id="KW-0862">Zinc</keyword>
<reference evidence="16 17" key="1">
    <citation type="submission" date="2025-04" db="UniProtKB">
        <authorList>
            <consortium name="RefSeq"/>
        </authorList>
    </citation>
    <scope>IDENTIFICATION</scope>
    <source>
        <tissue evidence="16 17">Entire body</tissue>
    </source>
</reference>
<dbReference type="GO" id="GO:0006357">
    <property type="term" value="P:regulation of transcription by RNA polymerase II"/>
    <property type="evidence" value="ECO:0007669"/>
    <property type="project" value="TreeGrafter"/>
</dbReference>
<dbReference type="GO" id="GO:0008270">
    <property type="term" value="F:zinc ion binding"/>
    <property type="evidence" value="ECO:0007669"/>
    <property type="project" value="UniProtKB-KW"/>
</dbReference>
<dbReference type="PANTHER" id="PTHR23110">
    <property type="entry name" value="BTB DOMAIN TRANSCRIPTION FACTOR"/>
    <property type="match status" value="1"/>
</dbReference>
<keyword evidence="5 11" id="KW-0863">Zinc-finger</keyword>
<dbReference type="InterPro" id="IPR017956">
    <property type="entry name" value="AT_hook_DNA-bd_motif"/>
</dbReference>
<proteinExistence type="predicted"/>
<dbReference type="RefSeq" id="XP_018330284.1">
    <property type="nucleotide sequence ID" value="XM_018474782.1"/>
</dbReference>
<dbReference type="STRING" id="224129.A0A1W4X2G9"/>
<feature type="compositionally biased region" description="Basic and acidic residues" evidence="12">
    <location>
        <begin position="280"/>
        <end position="291"/>
    </location>
</feature>
<keyword evidence="10" id="KW-0539">Nucleus</keyword>
<evidence type="ECO:0000256" key="5">
    <source>
        <dbReference type="ARBA" id="ARBA00022771"/>
    </source>
</evidence>
<comment type="function">
    <text evidence="1">May be involved in transcriptional regulation.</text>
</comment>
<dbReference type="SMART" id="SM00355">
    <property type="entry name" value="ZnF_C2H2"/>
    <property type="match status" value="2"/>
</dbReference>
<sequence length="606" mass="68426">MSLHLTWDNHLENLSSTFENLFENNKLTDVTIACKDGSLLAHKLVLSACSPYFDKILQENPCKHPVLILRGVSLKEMKTILEFMYKGRIDIPAFLFNDLISLAYDLEIKGFENFHGNTAGSFNSTNPIQTYADQIRSSLEIQEGRMPVEAILNSAPGDERNVSFYDTSGSYSHKYESDTRFKGQKRISLESLESLEWRKNQKRRQEDHGKICNSYFSVGDAVSMSNSRYGDQPAPPVPYMTTPVISSVGTIEDDENHEEVNSVEIPNKRENPSDDQDYVPNDKSENKVKKPHQCEFCRSSFSRSSHLARHRRMHTGERPFNCTHCGKDFARQDKLKQHIRNSHLNVMPIVEDKNYITLTDVETRKESDLPIKIKVEEPPQKEPEQVPEPVKEVDTPDLSVNNIPTTNLNNDRLQEIPTDSPLKRGRGRPRKHPVKVPLPGPKRSRGRPRKIRQESLEENNEVYNNYFHNDLPTMSHHHHLESSSQANATDEKTRIDSSSSSVSSSSSCEVKTSTPDASEEGATKRHQNIAIGTTTKVGNIKKKECEESNGKYHISGDETPKEIKAEITEENIAECDYVTSGADKSASDSLLSIKNIGECTVSLAVK</sequence>
<dbReference type="PROSITE" id="PS00028">
    <property type="entry name" value="ZINC_FINGER_C2H2_1"/>
    <property type="match status" value="2"/>
</dbReference>
<evidence type="ECO:0000256" key="12">
    <source>
        <dbReference type="SAM" id="MobiDB-lite"/>
    </source>
</evidence>
<dbReference type="InterPro" id="IPR000210">
    <property type="entry name" value="BTB/POZ_dom"/>
</dbReference>
<feature type="compositionally biased region" description="Polar residues" evidence="12">
    <location>
        <begin position="398"/>
        <end position="411"/>
    </location>
</feature>
<evidence type="ECO:0000259" key="13">
    <source>
        <dbReference type="PROSITE" id="PS50097"/>
    </source>
</evidence>
<dbReference type="FunFam" id="3.30.160.60:FF:000512">
    <property type="entry name" value="zinc finger protein 197 isoform X1"/>
    <property type="match status" value="1"/>
</dbReference>
<keyword evidence="4" id="KW-0677">Repeat</keyword>
<dbReference type="PROSITE" id="PS50097">
    <property type="entry name" value="BTB"/>
    <property type="match status" value="1"/>
</dbReference>
<evidence type="ECO:0000256" key="6">
    <source>
        <dbReference type="ARBA" id="ARBA00022833"/>
    </source>
</evidence>
<gene>
    <name evidence="16 17" type="primary">LOC108740455</name>
</gene>
<dbReference type="OrthoDB" id="10261408at2759"/>
<dbReference type="SUPFAM" id="SSF57667">
    <property type="entry name" value="beta-beta-alpha zinc fingers"/>
    <property type="match status" value="1"/>
</dbReference>
<dbReference type="SUPFAM" id="SSF54695">
    <property type="entry name" value="POZ domain"/>
    <property type="match status" value="1"/>
</dbReference>
<keyword evidence="7" id="KW-0805">Transcription regulation</keyword>
<dbReference type="Pfam" id="PF00651">
    <property type="entry name" value="BTB"/>
    <property type="match status" value="1"/>
</dbReference>
<dbReference type="InterPro" id="IPR013087">
    <property type="entry name" value="Znf_C2H2_type"/>
</dbReference>
<feature type="domain" description="C2H2-type" evidence="14">
    <location>
        <begin position="320"/>
        <end position="348"/>
    </location>
</feature>
<organism evidence="15 17">
    <name type="scientific">Agrilus planipennis</name>
    <name type="common">Emerald ash borer</name>
    <name type="synonym">Agrilus marcopoli</name>
    <dbReference type="NCBI Taxonomy" id="224129"/>
    <lineage>
        <taxon>Eukaryota</taxon>
        <taxon>Metazoa</taxon>
        <taxon>Ecdysozoa</taxon>
        <taxon>Arthropoda</taxon>
        <taxon>Hexapoda</taxon>
        <taxon>Insecta</taxon>
        <taxon>Pterygota</taxon>
        <taxon>Neoptera</taxon>
        <taxon>Endopterygota</taxon>
        <taxon>Coleoptera</taxon>
        <taxon>Polyphaga</taxon>
        <taxon>Elateriformia</taxon>
        <taxon>Buprestoidea</taxon>
        <taxon>Buprestidae</taxon>
        <taxon>Agrilinae</taxon>
        <taxon>Agrilus</taxon>
    </lineage>
</organism>
<feature type="region of interest" description="Disordered" evidence="12">
    <location>
        <begin position="369"/>
        <end position="527"/>
    </location>
</feature>
<dbReference type="CDD" id="cd18315">
    <property type="entry name" value="BTB_POZ_BAB-like"/>
    <property type="match status" value="1"/>
</dbReference>
<evidence type="ECO:0000313" key="16">
    <source>
        <dbReference type="RefSeq" id="XP_018330283.1"/>
    </source>
</evidence>
<feature type="domain" description="C2H2-type" evidence="14">
    <location>
        <begin position="292"/>
        <end position="319"/>
    </location>
</feature>
<dbReference type="GO" id="GO:0048513">
    <property type="term" value="P:animal organ development"/>
    <property type="evidence" value="ECO:0007669"/>
    <property type="project" value="UniProtKB-ARBA"/>
</dbReference>
<dbReference type="SMART" id="SM00225">
    <property type="entry name" value="BTB"/>
    <property type="match status" value="1"/>
</dbReference>
<evidence type="ECO:0000256" key="11">
    <source>
        <dbReference type="PROSITE-ProRule" id="PRU00042"/>
    </source>
</evidence>
<dbReference type="GeneID" id="108740455"/>
<dbReference type="AlphaFoldDB" id="A0A1W4X2G9"/>
<keyword evidence="15" id="KW-1185">Reference proteome</keyword>
<name>A0A1W4X2G9_AGRPL</name>
<dbReference type="FunFam" id="3.30.160.60:FF:000097">
    <property type="entry name" value="Zinc finger protein"/>
    <property type="match status" value="1"/>
</dbReference>
<dbReference type="InterPro" id="IPR036236">
    <property type="entry name" value="Znf_C2H2_sf"/>
</dbReference>
<evidence type="ECO:0000256" key="2">
    <source>
        <dbReference type="ARBA" id="ARBA00004123"/>
    </source>
</evidence>
<dbReference type="Pfam" id="PF00096">
    <property type="entry name" value="zf-C2H2"/>
    <property type="match status" value="2"/>
</dbReference>
<dbReference type="GO" id="GO:0005634">
    <property type="term" value="C:nucleus"/>
    <property type="evidence" value="ECO:0007669"/>
    <property type="project" value="UniProtKB-SubCell"/>
</dbReference>
<dbReference type="InterPro" id="IPR051095">
    <property type="entry name" value="Dros_DevTransReg"/>
</dbReference>
<dbReference type="GO" id="GO:0003677">
    <property type="term" value="F:DNA binding"/>
    <property type="evidence" value="ECO:0007669"/>
    <property type="project" value="UniProtKB-KW"/>
</dbReference>
<evidence type="ECO:0000256" key="8">
    <source>
        <dbReference type="ARBA" id="ARBA00023125"/>
    </source>
</evidence>
<dbReference type="SMART" id="SM00384">
    <property type="entry name" value="AT_hook"/>
    <property type="match status" value="2"/>
</dbReference>
<dbReference type="GO" id="GO:0003006">
    <property type="term" value="P:developmental process involved in reproduction"/>
    <property type="evidence" value="ECO:0007669"/>
    <property type="project" value="UniProtKB-ARBA"/>
</dbReference>
<feature type="compositionally biased region" description="Basic and acidic residues" evidence="12">
    <location>
        <begin position="369"/>
        <end position="394"/>
    </location>
</feature>